<reference evidence="6 7" key="1">
    <citation type="submission" date="2018-10" db="EMBL/GenBank/DDBJ databases">
        <title>Genomic Encyclopedia of Archaeal and Bacterial Type Strains, Phase II (KMG-II): from individual species to whole genera.</title>
        <authorList>
            <person name="Goeker M."/>
        </authorList>
    </citation>
    <scope>NUCLEOTIDE SEQUENCE [LARGE SCALE GENOMIC DNA]</scope>
    <source>
        <strain evidence="6 7">DSM 25217</strain>
    </source>
</reference>
<dbReference type="Gene3D" id="2.70.70.10">
    <property type="entry name" value="Glucose Permease (Domain IIA)"/>
    <property type="match status" value="1"/>
</dbReference>
<feature type="compositionally biased region" description="Low complexity" evidence="3">
    <location>
        <begin position="132"/>
        <end position="144"/>
    </location>
</feature>
<evidence type="ECO:0000256" key="1">
    <source>
        <dbReference type="ARBA" id="ARBA00022729"/>
    </source>
</evidence>
<keyword evidence="4" id="KW-1133">Transmembrane helix</keyword>
<feature type="compositionally biased region" description="Polar residues" evidence="3">
    <location>
        <begin position="145"/>
        <end position="159"/>
    </location>
</feature>
<dbReference type="GO" id="GO:0004222">
    <property type="term" value="F:metalloendopeptidase activity"/>
    <property type="evidence" value="ECO:0007669"/>
    <property type="project" value="TreeGrafter"/>
</dbReference>
<dbReference type="InterPro" id="IPR011055">
    <property type="entry name" value="Dup_hybrid_motif"/>
</dbReference>
<keyword evidence="4" id="KW-0812">Transmembrane</keyword>
<evidence type="ECO:0000313" key="6">
    <source>
        <dbReference type="EMBL" id="RMB08562.1"/>
    </source>
</evidence>
<dbReference type="EMBL" id="REFR01000010">
    <property type="protein sequence ID" value="RMB08562.1"/>
    <property type="molecule type" value="Genomic_DNA"/>
</dbReference>
<dbReference type="Proteomes" id="UP000271227">
    <property type="component" value="Unassembled WGS sequence"/>
</dbReference>
<name>A0A3M0CGR5_9PROT</name>
<dbReference type="CDD" id="cd12797">
    <property type="entry name" value="M23_peptidase"/>
    <property type="match status" value="1"/>
</dbReference>
<feature type="region of interest" description="Disordered" evidence="3">
    <location>
        <begin position="119"/>
        <end position="163"/>
    </location>
</feature>
<accession>A0A3M0CGR5</accession>
<feature type="transmembrane region" description="Helical" evidence="4">
    <location>
        <begin position="32"/>
        <end position="57"/>
    </location>
</feature>
<dbReference type="InterPro" id="IPR050570">
    <property type="entry name" value="Cell_wall_metabolism_enzyme"/>
</dbReference>
<evidence type="ECO:0000256" key="4">
    <source>
        <dbReference type="SAM" id="Phobius"/>
    </source>
</evidence>
<keyword evidence="7" id="KW-1185">Reference proteome</keyword>
<feature type="domain" description="M23ase beta-sheet core" evidence="5">
    <location>
        <begin position="313"/>
        <end position="407"/>
    </location>
</feature>
<dbReference type="InParanoid" id="A0A3M0CGR5"/>
<dbReference type="AlphaFoldDB" id="A0A3M0CGR5"/>
<keyword evidence="4" id="KW-0472">Membrane</keyword>
<dbReference type="InterPro" id="IPR016047">
    <property type="entry name" value="M23ase_b-sheet_dom"/>
</dbReference>
<evidence type="ECO:0000259" key="5">
    <source>
        <dbReference type="Pfam" id="PF01551"/>
    </source>
</evidence>
<dbReference type="PANTHER" id="PTHR21666:SF289">
    <property type="entry name" value="L-ALA--D-GLU ENDOPEPTIDASE"/>
    <property type="match status" value="1"/>
</dbReference>
<evidence type="ECO:0000256" key="3">
    <source>
        <dbReference type="SAM" id="MobiDB-lite"/>
    </source>
</evidence>
<sequence length="429" mass="48336">MRGISVIAKRVEDWRRRVFPERQLFLRSEGRVRFITITSYVQMGLASAGVALAIWGLTTSYVFLTRDSVLASKERALNALSADYDALNRDYTRLERDVEQRALKLQERQQFLESLIDANEPARRNHNRTVQAEAATENETVTATDRTSAPEMTTGSAETDQARPISYLNSATSHSMTVEPGHTDRREAIVALLRETDQRQRHVASLLHDSVSGELKRIDEAITATRLDTATLFDKWSGAAQAVGGPYMPEAGFPAIFDMEDGSLFQDLFDNWQRREAAGEILQSFPVTEPAADYYISSRFGRRRDPMRRTWTNHPGLDMAGWPGTAILAAAPGRVVHAGWYGPYGNMVELDHDNGFRTRYGHMKRVRVKVGDSVADGQRVGDMGRTGRTTGTHLHFEVWYDGQVRDPLPFLRAAEDVREIQRRYQSADG</sequence>
<keyword evidence="1" id="KW-0732">Signal</keyword>
<organism evidence="6 7">
    <name type="scientific">Eilatimonas milleporae</name>
    <dbReference type="NCBI Taxonomy" id="911205"/>
    <lineage>
        <taxon>Bacteria</taxon>
        <taxon>Pseudomonadati</taxon>
        <taxon>Pseudomonadota</taxon>
        <taxon>Alphaproteobacteria</taxon>
        <taxon>Kordiimonadales</taxon>
        <taxon>Kordiimonadaceae</taxon>
        <taxon>Eilatimonas</taxon>
    </lineage>
</organism>
<evidence type="ECO:0000313" key="7">
    <source>
        <dbReference type="Proteomes" id="UP000271227"/>
    </source>
</evidence>
<protein>
    <submittedName>
        <fullName evidence="6">Peptidase M23-like protein</fullName>
    </submittedName>
</protein>
<evidence type="ECO:0000256" key="2">
    <source>
        <dbReference type="SAM" id="Coils"/>
    </source>
</evidence>
<dbReference type="PANTHER" id="PTHR21666">
    <property type="entry name" value="PEPTIDASE-RELATED"/>
    <property type="match status" value="1"/>
</dbReference>
<keyword evidence="2" id="KW-0175">Coiled coil</keyword>
<dbReference type="SUPFAM" id="SSF51261">
    <property type="entry name" value="Duplicated hybrid motif"/>
    <property type="match status" value="1"/>
</dbReference>
<dbReference type="Pfam" id="PF01551">
    <property type="entry name" value="Peptidase_M23"/>
    <property type="match status" value="1"/>
</dbReference>
<feature type="coiled-coil region" evidence="2">
    <location>
        <begin position="70"/>
        <end position="97"/>
    </location>
</feature>
<proteinExistence type="predicted"/>
<gene>
    <name evidence="6" type="ORF">BXY39_1197</name>
</gene>
<comment type="caution">
    <text evidence="6">The sequence shown here is derived from an EMBL/GenBank/DDBJ whole genome shotgun (WGS) entry which is preliminary data.</text>
</comment>